<comment type="caution">
    <text evidence="9">The sequence shown here is derived from an EMBL/GenBank/DDBJ whole genome shotgun (WGS) entry which is preliminary data.</text>
</comment>
<keyword evidence="4 7" id="KW-0812">Transmembrane</keyword>
<dbReference type="Pfam" id="PF00528">
    <property type="entry name" value="BPD_transp_1"/>
    <property type="match status" value="1"/>
</dbReference>
<evidence type="ECO:0000256" key="4">
    <source>
        <dbReference type="ARBA" id="ARBA00022692"/>
    </source>
</evidence>
<dbReference type="InterPro" id="IPR051393">
    <property type="entry name" value="ABC_transporter_permease"/>
</dbReference>
<evidence type="ECO:0000313" key="9">
    <source>
        <dbReference type="EMBL" id="RGE85712.1"/>
    </source>
</evidence>
<dbReference type="PANTHER" id="PTHR30193">
    <property type="entry name" value="ABC TRANSPORTER PERMEASE PROTEIN"/>
    <property type="match status" value="1"/>
</dbReference>
<comment type="subcellular location">
    <subcellularLocation>
        <location evidence="1 7">Cell membrane</location>
        <topology evidence="1 7">Multi-pass membrane protein</topology>
    </subcellularLocation>
</comment>
<sequence length="295" mass="32416">MKKGRKFLSSIAPYGYVMPISLILLAFVVGSVVISLVFSFTKYNLLLDPEFIQFDNYKKMLTDPKMHLAVINTLKVMVLVVPLQVVLSVLFAILVASRKHSLIGKFAKAAIFIPVISSNAVVGTVWKTILNGRTPVLSDFFALFGVDTAMLLGSSTTAIVTVAMIMVWKGFGYYMVLNLSTLMSIPDSYYEAAKVDGGGRLQRFRYITLPLMKPAIIMDIFLSVVSSLQSFELIYTMTGGGPANSTTTMVLYAYNLTFKTGKAGYAMAVSNILFLIVLAVLVLQKGFMKREASEI</sequence>
<evidence type="ECO:0000256" key="3">
    <source>
        <dbReference type="ARBA" id="ARBA00022475"/>
    </source>
</evidence>
<dbReference type="SUPFAM" id="SSF161098">
    <property type="entry name" value="MetI-like"/>
    <property type="match status" value="1"/>
</dbReference>
<evidence type="ECO:0000256" key="2">
    <source>
        <dbReference type="ARBA" id="ARBA00022448"/>
    </source>
</evidence>
<feature type="transmembrane region" description="Helical" evidence="7">
    <location>
        <begin position="263"/>
        <end position="283"/>
    </location>
</feature>
<keyword evidence="2 7" id="KW-0813">Transport</keyword>
<feature type="transmembrane region" description="Helical" evidence="7">
    <location>
        <begin position="149"/>
        <end position="168"/>
    </location>
</feature>
<reference evidence="9 10" key="1">
    <citation type="submission" date="2018-08" db="EMBL/GenBank/DDBJ databases">
        <title>A genome reference for cultivated species of the human gut microbiota.</title>
        <authorList>
            <person name="Zou Y."/>
            <person name="Xue W."/>
            <person name="Luo G."/>
        </authorList>
    </citation>
    <scope>NUCLEOTIDE SEQUENCE [LARGE SCALE GENOMIC DNA]</scope>
    <source>
        <strain evidence="9 10">AF37-2AT</strain>
    </source>
</reference>
<dbReference type="AlphaFoldDB" id="A0A3E3JZS2"/>
<dbReference type="InterPro" id="IPR035906">
    <property type="entry name" value="MetI-like_sf"/>
</dbReference>
<keyword evidence="10" id="KW-1185">Reference proteome</keyword>
<evidence type="ECO:0000256" key="7">
    <source>
        <dbReference type="RuleBase" id="RU363032"/>
    </source>
</evidence>
<feature type="transmembrane region" description="Helical" evidence="7">
    <location>
        <begin position="76"/>
        <end position="97"/>
    </location>
</feature>
<dbReference type="GO" id="GO:0005886">
    <property type="term" value="C:plasma membrane"/>
    <property type="evidence" value="ECO:0007669"/>
    <property type="project" value="UniProtKB-SubCell"/>
</dbReference>
<dbReference type="Gene3D" id="1.10.3720.10">
    <property type="entry name" value="MetI-like"/>
    <property type="match status" value="1"/>
</dbReference>
<accession>A0A3E3JZS2</accession>
<dbReference type="RefSeq" id="WP_117493686.1">
    <property type="nucleotide sequence ID" value="NZ_CALBAT010000012.1"/>
</dbReference>
<dbReference type="EMBL" id="QVLX01000007">
    <property type="protein sequence ID" value="RGE85712.1"/>
    <property type="molecule type" value="Genomic_DNA"/>
</dbReference>
<feature type="domain" description="ABC transmembrane type-1" evidence="8">
    <location>
        <begin position="70"/>
        <end position="284"/>
    </location>
</feature>
<evidence type="ECO:0000256" key="1">
    <source>
        <dbReference type="ARBA" id="ARBA00004651"/>
    </source>
</evidence>
<dbReference type="OrthoDB" id="9761387at2"/>
<feature type="transmembrane region" description="Helical" evidence="7">
    <location>
        <begin position="109"/>
        <end position="129"/>
    </location>
</feature>
<evidence type="ECO:0000259" key="8">
    <source>
        <dbReference type="PROSITE" id="PS50928"/>
    </source>
</evidence>
<evidence type="ECO:0000256" key="5">
    <source>
        <dbReference type="ARBA" id="ARBA00022989"/>
    </source>
</evidence>
<comment type="similarity">
    <text evidence="7">Belongs to the binding-protein-dependent transport system permease family.</text>
</comment>
<keyword evidence="5 7" id="KW-1133">Transmembrane helix</keyword>
<dbReference type="PROSITE" id="PS50928">
    <property type="entry name" value="ABC_TM1"/>
    <property type="match status" value="1"/>
</dbReference>
<protein>
    <submittedName>
        <fullName evidence="9">Sugar ABC transporter permease</fullName>
    </submittedName>
</protein>
<evidence type="ECO:0000256" key="6">
    <source>
        <dbReference type="ARBA" id="ARBA00023136"/>
    </source>
</evidence>
<gene>
    <name evidence="9" type="ORF">DW016_12020</name>
</gene>
<keyword evidence="3" id="KW-1003">Cell membrane</keyword>
<keyword evidence="6 7" id="KW-0472">Membrane</keyword>
<dbReference type="CDD" id="cd06261">
    <property type="entry name" value="TM_PBP2"/>
    <property type="match status" value="1"/>
</dbReference>
<feature type="transmembrane region" description="Helical" evidence="7">
    <location>
        <begin position="215"/>
        <end position="235"/>
    </location>
</feature>
<dbReference type="GO" id="GO:0055085">
    <property type="term" value="P:transmembrane transport"/>
    <property type="evidence" value="ECO:0007669"/>
    <property type="project" value="InterPro"/>
</dbReference>
<evidence type="ECO:0000313" key="10">
    <source>
        <dbReference type="Proteomes" id="UP000261080"/>
    </source>
</evidence>
<name>A0A3E3JZS2_9FIRM</name>
<proteinExistence type="inferred from homology"/>
<dbReference type="PANTHER" id="PTHR30193:SF37">
    <property type="entry name" value="INNER MEMBRANE ABC TRANSPORTER PERMEASE PROTEIN YCJO"/>
    <property type="match status" value="1"/>
</dbReference>
<dbReference type="Proteomes" id="UP000261080">
    <property type="component" value="Unassembled WGS sequence"/>
</dbReference>
<organism evidence="9 10">
    <name type="scientific">Sellimonas intestinalis</name>
    <dbReference type="NCBI Taxonomy" id="1653434"/>
    <lineage>
        <taxon>Bacteria</taxon>
        <taxon>Bacillati</taxon>
        <taxon>Bacillota</taxon>
        <taxon>Clostridia</taxon>
        <taxon>Lachnospirales</taxon>
        <taxon>Lachnospiraceae</taxon>
        <taxon>Sellimonas</taxon>
    </lineage>
</organism>
<feature type="transmembrane region" description="Helical" evidence="7">
    <location>
        <begin position="20"/>
        <end position="40"/>
    </location>
</feature>
<dbReference type="InterPro" id="IPR000515">
    <property type="entry name" value="MetI-like"/>
</dbReference>